<dbReference type="EMBL" id="QGKY02001015">
    <property type="protein sequence ID" value="KAF2574047.1"/>
    <property type="molecule type" value="Genomic_DNA"/>
</dbReference>
<protein>
    <submittedName>
        <fullName evidence="1">Uncharacterized protein</fullName>
    </submittedName>
</protein>
<reference evidence="1" key="1">
    <citation type="submission" date="2019-12" db="EMBL/GenBank/DDBJ databases">
        <title>Genome sequencing and annotation of Brassica cretica.</title>
        <authorList>
            <person name="Studholme D.J."/>
            <person name="Sarris P.F."/>
        </authorList>
    </citation>
    <scope>NUCLEOTIDE SEQUENCE</scope>
    <source>
        <strain evidence="1">PFS-102/07</strain>
        <tissue evidence="1">Leaf</tissue>
    </source>
</reference>
<dbReference type="AlphaFoldDB" id="A0A8S9IYX8"/>
<proteinExistence type="predicted"/>
<evidence type="ECO:0000313" key="1">
    <source>
        <dbReference type="EMBL" id="KAF2574047.1"/>
    </source>
</evidence>
<gene>
    <name evidence="1" type="ORF">F2Q70_00004709</name>
</gene>
<sequence>MTVRLCLREARAFIAPTFVSGSRCLYGIVLAGTAQSTIQFFVVRLPLTLNLRYFSFPIDLVFASSSLSIHQFWLFGSSPCEDWFFPGLSSSSAEFRRLLWFQWKEVVPRLDPCSLIRAIVKELNSNVALLKEYVMPFALFIAVQDVYTIVGSVD</sequence>
<name>A0A8S9IYX8_BRACR</name>
<accession>A0A8S9IYX8</accession>
<comment type="caution">
    <text evidence="1">The sequence shown here is derived from an EMBL/GenBank/DDBJ whole genome shotgun (WGS) entry which is preliminary data.</text>
</comment>
<organism evidence="1">
    <name type="scientific">Brassica cretica</name>
    <name type="common">Mustard</name>
    <dbReference type="NCBI Taxonomy" id="69181"/>
    <lineage>
        <taxon>Eukaryota</taxon>
        <taxon>Viridiplantae</taxon>
        <taxon>Streptophyta</taxon>
        <taxon>Embryophyta</taxon>
        <taxon>Tracheophyta</taxon>
        <taxon>Spermatophyta</taxon>
        <taxon>Magnoliopsida</taxon>
        <taxon>eudicotyledons</taxon>
        <taxon>Gunneridae</taxon>
        <taxon>Pentapetalae</taxon>
        <taxon>rosids</taxon>
        <taxon>malvids</taxon>
        <taxon>Brassicales</taxon>
        <taxon>Brassicaceae</taxon>
        <taxon>Brassiceae</taxon>
        <taxon>Brassica</taxon>
    </lineage>
</organism>